<gene>
    <name evidence="3" type="ORF">MQC88_12460</name>
</gene>
<dbReference type="Proteomes" id="UP001165423">
    <property type="component" value="Unassembled WGS sequence"/>
</dbReference>
<keyword evidence="2" id="KW-0732">Signal</keyword>
<feature type="region of interest" description="Disordered" evidence="1">
    <location>
        <begin position="25"/>
        <end position="115"/>
    </location>
</feature>
<comment type="caution">
    <text evidence="3">The sequence shown here is derived from an EMBL/GenBank/DDBJ whole genome shotgun (WGS) entry which is preliminary data.</text>
</comment>
<organism evidence="3 4">
    <name type="scientific">Cognatiluteimonas sedimenti</name>
    <dbReference type="NCBI Taxonomy" id="2927791"/>
    <lineage>
        <taxon>Bacteria</taxon>
        <taxon>Pseudomonadati</taxon>
        <taxon>Pseudomonadota</taxon>
        <taxon>Gammaproteobacteria</taxon>
        <taxon>Lysobacterales</taxon>
        <taxon>Lysobacteraceae</taxon>
        <taxon>Cognatiluteimonas</taxon>
    </lineage>
</organism>
<feature type="signal peptide" evidence="2">
    <location>
        <begin position="1"/>
        <end position="26"/>
    </location>
</feature>
<feature type="compositionally biased region" description="Basic and acidic residues" evidence="1">
    <location>
        <begin position="83"/>
        <end position="95"/>
    </location>
</feature>
<feature type="compositionally biased region" description="Basic and acidic residues" evidence="1">
    <location>
        <begin position="54"/>
        <end position="63"/>
    </location>
</feature>
<evidence type="ECO:0000256" key="2">
    <source>
        <dbReference type="SAM" id="SignalP"/>
    </source>
</evidence>
<dbReference type="EMBL" id="JALGCL010000005">
    <property type="protein sequence ID" value="MCJ0826754.1"/>
    <property type="molecule type" value="Genomic_DNA"/>
</dbReference>
<keyword evidence="4" id="KW-1185">Reference proteome</keyword>
<evidence type="ECO:0000313" key="3">
    <source>
        <dbReference type="EMBL" id="MCJ0826754.1"/>
    </source>
</evidence>
<reference evidence="3 4" key="1">
    <citation type="submission" date="2022-03" db="EMBL/GenBank/DDBJ databases">
        <title>Luteimonas soily sp. nov., a novel bacterium isolated from the soil.</title>
        <authorList>
            <person name="Zhang X."/>
        </authorList>
    </citation>
    <scope>NUCLEOTIDE SEQUENCE [LARGE SCALE GENOMIC DNA]</scope>
    <source>
        <strain evidence="3 4">50</strain>
    </source>
</reference>
<feature type="compositionally biased region" description="Low complexity" evidence="1">
    <location>
        <begin position="98"/>
        <end position="115"/>
    </location>
</feature>
<evidence type="ECO:0000313" key="4">
    <source>
        <dbReference type="Proteomes" id="UP001165423"/>
    </source>
</evidence>
<feature type="compositionally biased region" description="Polar residues" evidence="1">
    <location>
        <begin position="39"/>
        <end position="53"/>
    </location>
</feature>
<feature type="chain" id="PRO_5046662393" description="PepSY domain-containing protein" evidence="2">
    <location>
        <begin position="27"/>
        <end position="115"/>
    </location>
</feature>
<accession>A0ABT0A713</accession>
<dbReference type="RefSeq" id="WP_243322564.1">
    <property type="nucleotide sequence ID" value="NZ_JALGCL010000005.1"/>
</dbReference>
<evidence type="ECO:0000256" key="1">
    <source>
        <dbReference type="SAM" id="MobiDB-lite"/>
    </source>
</evidence>
<sequence>MSLSHRPLPSLLLFALLGGASTLALAAPQQHRKPPQPTEQPSRGPRNNDSLSDSVRKVQRDTRGQVLSAERVPYEGRNLNRIKVVDERGRVRVYMDDPQQPQSRRPASPTRSDDD</sequence>
<protein>
    <recommendedName>
        <fullName evidence="5">PepSY domain-containing protein</fullName>
    </recommendedName>
</protein>
<evidence type="ECO:0008006" key="5">
    <source>
        <dbReference type="Google" id="ProtNLM"/>
    </source>
</evidence>
<name>A0ABT0A713_9GAMM</name>
<proteinExistence type="predicted"/>